<keyword evidence="2" id="KW-1185">Reference proteome</keyword>
<evidence type="ECO:0000313" key="2">
    <source>
        <dbReference type="Proteomes" id="UP001283361"/>
    </source>
</evidence>
<gene>
    <name evidence="1" type="ORF">RRG08_040904</name>
</gene>
<dbReference type="AlphaFoldDB" id="A0AAE1DKT2"/>
<protein>
    <submittedName>
        <fullName evidence="1">Uncharacterized protein</fullName>
    </submittedName>
</protein>
<organism evidence="1 2">
    <name type="scientific">Elysia crispata</name>
    <name type="common">lettuce slug</name>
    <dbReference type="NCBI Taxonomy" id="231223"/>
    <lineage>
        <taxon>Eukaryota</taxon>
        <taxon>Metazoa</taxon>
        <taxon>Spiralia</taxon>
        <taxon>Lophotrochozoa</taxon>
        <taxon>Mollusca</taxon>
        <taxon>Gastropoda</taxon>
        <taxon>Heterobranchia</taxon>
        <taxon>Euthyneura</taxon>
        <taxon>Panpulmonata</taxon>
        <taxon>Sacoglossa</taxon>
        <taxon>Placobranchoidea</taxon>
        <taxon>Plakobranchidae</taxon>
        <taxon>Elysia</taxon>
    </lineage>
</organism>
<sequence>MRTKSFQVITSYRAWNSTTLRPCSDIPQTLQPTARSAALQPSKEWPGSILPHLPNEMLRISRSTDTACYTACYRKGYRNEASSSDPHNSLHPLPPAAPVPQYNLCYQPMPPFGILD</sequence>
<comment type="caution">
    <text evidence="1">The sequence shown here is derived from an EMBL/GenBank/DDBJ whole genome shotgun (WGS) entry which is preliminary data.</text>
</comment>
<evidence type="ECO:0000313" key="1">
    <source>
        <dbReference type="EMBL" id="KAK3774301.1"/>
    </source>
</evidence>
<accession>A0AAE1DKT2</accession>
<proteinExistence type="predicted"/>
<dbReference type="EMBL" id="JAWDGP010003436">
    <property type="protein sequence ID" value="KAK3774301.1"/>
    <property type="molecule type" value="Genomic_DNA"/>
</dbReference>
<name>A0AAE1DKT2_9GAST</name>
<reference evidence="1" key="1">
    <citation type="journal article" date="2023" name="G3 (Bethesda)">
        <title>A reference genome for the long-term kleptoplast-retaining sea slug Elysia crispata morphotype clarki.</title>
        <authorList>
            <person name="Eastman K.E."/>
            <person name="Pendleton A.L."/>
            <person name="Shaikh M.A."/>
            <person name="Suttiyut T."/>
            <person name="Ogas R."/>
            <person name="Tomko P."/>
            <person name="Gavelis G."/>
            <person name="Widhalm J.R."/>
            <person name="Wisecaver J.H."/>
        </authorList>
    </citation>
    <scope>NUCLEOTIDE SEQUENCE</scope>
    <source>
        <strain evidence="1">ECLA1</strain>
    </source>
</reference>
<dbReference type="Proteomes" id="UP001283361">
    <property type="component" value="Unassembled WGS sequence"/>
</dbReference>